<reference evidence="1 2" key="1">
    <citation type="submission" date="2021-01" db="EMBL/GenBank/DDBJ databases">
        <title>Genomic Encyclopedia of Type Strains, Phase IV (KMG-IV): sequencing the most valuable type-strain genomes for metagenomic binning, comparative biology and taxonomic classification.</title>
        <authorList>
            <person name="Goeker M."/>
        </authorList>
    </citation>
    <scope>NUCLEOTIDE SEQUENCE [LARGE SCALE GENOMIC DNA]</scope>
    <source>
        <strain evidence="1 2">DSM 104297</strain>
    </source>
</reference>
<sequence>MKSEKPIYFDGRGIEKREEKENVSVTSKNSIVTEEMRKQISGNPYIAKNI</sequence>
<dbReference type="EMBL" id="JAFBFC010000005">
    <property type="protein sequence ID" value="MBM7704145.1"/>
    <property type="molecule type" value="Genomic_DNA"/>
</dbReference>
<protein>
    <submittedName>
        <fullName evidence="1">Uncharacterized protein</fullName>
    </submittedName>
</protein>
<dbReference type="RefSeq" id="WP_205188155.1">
    <property type="nucleotide sequence ID" value="NZ_JAFBFC010000005.1"/>
</dbReference>
<accession>A0ABS2QXD5</accession>
<keyword evidence="2" id="KW-1185">Reference proteome</keyword>
<comment type="caution">
    <text evidence="1">The sequence shown here is derived from an EMBL/GenBank/DDBJ whole genome shotgun (WGS) entry which is preliminary data.</text>
</comment>
<evidence type="ECO:0000313" key="2">
    <source>
        <dbReference type="Proteomes" id="UP000809829"/>
    </source>
</evidence>
<gene>
    <name evidence="1" type="ORF">JOC83_002995</name>
</gene>
<name>A0ABS2QXD5_9BACI</name>
<evidence type="ECO:0000313" key="1">
    <source>
        <dbReference type="EMBL" id="MBM7704145.1"/>
    </source>
</evidence>
<proteinExistence type="predicted"/>
<dbReference type="Proteomes" id="UP000809829">
    <property type="component" value="Unassembled WGS sequence"/>
</dbReference>
<organism evidence="1 2">
    <name type="scientific">Priestia iocasae</name>
    <dbReference type="NCBI Taxonomy" id="2291674"/>
    <lineage>
        <taxon>Bacteria</taxon>
        <taxon>Bacillati</taxon>
        <taxon>Bacillota</taxon>
        <taxon>Bacilli</taxon>
        <taxon>Bacillales</taxon>
        <taxon>Bacillaceae</taxon>
        <taxon>Priestia</taxon>
    </lineage>
</organism>